<evidence type="ECO:0000256" key="1">
    <source>
        <dbReference type="SAM" id="SignalP"/>
    </source>
</evidence>
<dbReference type="PANTHER" id="PTHR37957">
    <property type="entry name" value="BLR7070 PROTEIN"/>
    <property type="match status" value="1"/>
</dbReference>
<accession>A0A4V2PII8</accession>
<dbReference type="Proteomes" id="UP000295560">
    <property type="component" value="Unassembled WGS sequence"/>
</dbReference>
<evidence type="ECO:0000259" key="2">
    <source>
        <dbReference type="Pfam" id="PF13449"/>
    </source>
</evidence>
<dbReference type="AlphaFoldDB" id="A0A4V2PII8"/>
<keyword evidence="1" id="KW-0732">Signal</keyword>
<feature type="chain" id="PRO_5038729958" evidence="1">
    <location>
        <begin position="19"/>
        <end position="342"/>
    </location>
</feature>
<dbReference type="InterPro" id="IPR027372">
    <property type="entry name" value="Phytase-like_dom"/>
</dbReference>
<proteinExistence type="predicted"/>
<reference evidence="3 4" key="1">
    <citation type="submission" date="2019-03" db="EMBL/GenBank/DDBJ databases">
        <title>Sequencing the genomes of 1000 actinobacteria strains.</title>
        <authorList>
            <person name="Klenk H.-P."/>
        </authorList>
    </citation>
    <scope>NUCLEOTIDE SEQUENCE [LARGE SCALE GENOMIC DNA]</scope>
    <source>
        <strain evidence="3 4">DSM 44969</strain>
    </source>
</reference>
<evidence type="ECO:0000313" key="3">
    <source>
        <dbReference type="EMBL" id="TCK24816.1"/>
    </source>
</evidence>
<gene>
    <name evidence="3" type="ORF">EV378_0609</name>
</gene>
<organism evidence="3 4">
    <name type="scientific">Pseudonocardia endophytica</name>
    <dbReference type="NCBI Taxonomy" id="401976"/>
    <lineage>
        <taxon>Bacteria</taxon>
        <taxon>Bacillati</taxon>
        <taxon>Actinomycetota</taxon>
        <taxon>Actinomycetes</taxon>
        <taxon>Pseudonocardiales</taxon>
        <taxon>Pseudonocardiaceae</taxon>
        <taxon>Pseudonocardia</taxon>
    </lineage>
</organism>
<evidence type="ECO:0000313" key="4">
    <source>
        <dbReference type="Proteomes" id="UP000295560"/>
    </source>
</evidence>
<dbReference type="Pfam" id="PF13449">
    <property type="entry name" value="Phytase-like"/>
    <property type="match status" value="1"/>
</dbReference>
<protein>
    <submittedName>
        <fullName evidence="3">Phytase-like protein with esterase activity</fullName>
    </submittedName>
</protein>
<feature type="domain" description="Phytase-like" evidence="2">
    <location>
        <begin position="56"/>
        <end position="323"/>
    </location>
</feature>
<dbReference type="PANTHER" id="PTHR37957:SF1">
    <property type="entry name" value="PHYTASE-LIKE DOMAIN-CONTAINING PROTEIN"/>
    <property type="match status" value="1"/>
</dbReference>
<dbReference type="EMBL" id="SMFZ01000001">
    <property type="protein sequence ID" value="TCK24816.1"/>
    <property type="molecule type" value="Genomic_DNA"/>
</dbReference>
<comment type="caution">
    <text evidence="3">The sequence shown here is derived from an EMBL/GenBank/DDBJ whole genome shotgun (WGS) entry which is preliminary data.</text>
</comment>
<dbReference type="SUPFAM" id="SSF63829">
    <property type="entry name" value="Calcium-dependent phosphotriesterase"/>
    <property type="match status" value="1"/>
</dbReference>
<feature type="signal peptide" evidence="1">
    <location>
        <begin position="1"/>
        <end position="18"/>
    </location>
</feature>
<sequence>MVLVLVAVAASGAGCADAPPPASPAPAASGPVPCSPSVDLDGFSDTLETAAIDGRPVANLSALAARPDGTVLALSDRSVLFTLDAAAGRPLAARPLAGRDGGPLDSEALVVDTDRTLLVTSETGPSVGRHTPDGRWLEDLPVPAPLRVAPAGRATGNQTFEGLALQPDGRTLVASMEGPLAGDDPGLVRLATWTRERPGAPFVPSAQYALRPDPGLGVSDLVATGDGRLLVLERGFAPGAGSTVHLAVADPAGAPDVAGVDRLPADSPTVRTTTLANVGDCPSLGAITHQPQANPLLDNIEGMTITGRTPDGAWTLLLVSDDNENANQVTRTYRLTARLGPR</sequence>
<keyword evidence="4" id="KW-1185">Reference proteome</keyword>
<dbReference type="OrthoDB" id="9798539at2"/>
<name>A0A4V2PII8_PSEEN</name>